<evidence type="ECO:0000256" key="3">
    <source>
        <dbReference type="ARBA" id="ARBA00012438"/>
    </source>
</evidence>
<dbReference type="Pfam" id="PF00512">
    <property type="entry name" value="HisKA"/>
    <property type="match status" value="1"/>
</dbReference>
<evidence type="ECO:0000256" key="2">
    <source>
        <dbReference type="ARBA" id="ARBA00004370"/>
    </source>
</evidence>
<accession>A0A9D1DIU4</accession>
<evidence type="ECO:0000256" key="5">
    <source>
        <dbReference type="ARBA" id="ARBA00022679"/>
    </source>
</evidence>
<keyword evidence="8 9" id="KW-0472">Membrane</keyword>
<dbReference type="SUPFAM" id="SSF47384">
    <property type="entry name" value="Homodimeric domain of signal transducing histidine kinase"/>
    <property type="match status" value="1"/>
</dbReference>
<comment type="catalytic activity">
    <reaction evidence="1">
        <text>ATP + protein L-histidine = ADP + protein N-phospho-L-histidine.</text>
        <dbReference type="EC" id="2.7.13.3"/>
    </reaction>
</comment>
<name>A0A9D1DIU4_9FIRM</name>
<dbReference type="EMBL" id="DVHE01000072">
    <property type="protein sequence ID" value="HIR51431.1"/>
    <property type="molecule type" value="Genomic_DNA"/>
</dbReference>
<dbReference type="SMART" id="SM00387">
    <property type="entry name" value="HATPase_c"/>
    <property type="match status" value="1"/>
</dbReference>
<dbReference type="Gene3D" id="1.10.287.130">
    <property type="match status" value="1"/>
</dbReference>
<dbReference type="InterPro" id="IPR050736">
    <property type="entry name" value="Sensor_HK_Regulatory"/>
</dbReference>
<organism evidence="11 12">
    <name type="scientific">Candidatus Avoscillospira avicola</name>
    <dbReference type="NCBI Taxonomy" id="2840706"/>
    <lineage>
        <taxon>Bacteria</taxon>
        <taxon>Bacillati</taxon>
        <taxon>Bacillota</taxon>
        <taxon>Clostridia</taxon>
        <taxon>Eubacteriales</taxon>
        <taxon>Oscillospiraceae</taxon>
        <taxon>Oscillospiraceae incertae sedis</taxon>
        <taxon>Candidatus Avoscillospira</taxon>
    </lineage>
</organism>
<evidence type="ECO:0000256" key="7">
    <source>
        <dbReference type="ARBA" id="ARBA00023012"/>
    </source>
</evidence>
<sequence length="433" mass="47777">MREVKTGATARKILRTQKSAMGWTLLLSNLLLLTLALGGQALYYMQLYAGGWAALGSTTFTAAYLDAITLEPRLRLRFTLEAVGMEARSWDVTTELALTLALFLGFVLVQGLISAISGAIWRGRVRQHLKRLTSLAQEARRLGAEAAAPQKVEHLREAIGHIQPTEPTRLHTADPDLKGLEDAVNDLLDRMQAAYSQQTRFVSDASHELRTPIAVLKGYADLLERWGKDDPQVRDESIAAIQTEAERMSRLVEQLLFLARGDSGRTQLSKGTVDLSDLAREVWEESNMIDSAHHWLLDAPAPLTIWADRDMLKQALRILSDNAAKYTARGGEIQLRVCLDSEGRATVSVRDSGMGIRPEDAPHVFQRFYRADPARSRQSGGAGLGLSIASWVISQHGGYLEVYSWEGVGSRFTIVLPVETPPGETPPEENTKA</sequence>
<dbReference type="CDD" id="cd00082">
    <property type="entry name" value="HisKA"/>
    <property type="match status" value="1"/>
</dbReference>
<reference evidence="11" key="1">
    <citation type="submission" date="2020-10" db="EMBL/GenBank/DDBJ databases">
        <authorList>
            <person name="Gilroy R."/>
        </authorList>
    </citation>
    <scope>NUCLEOTIDE SEQUENCE</scope>
    <source>
        <strain evidence="11">ChiBcec15-4380</strain>
    </source>
</reference>
<feature type="transmembrane region" description="Helical" evidence="9">
    <location>
        <begin position="96"/>
        <end position="121"/>
    </location>
</feature>
<keyword evidence="4" id="KW-0597">Phosphoprotein</keyword>
<keyword evidence="7" id="KW-0902">Two-component regulatory system</keyword>
<reference evidence="11" key="2">
    <citation type="journal article" date="2021" name="PeerJ">
        <title>Extensive microbial diversity within the chicken gut microbiome revealed by metagenomics and culture.</title>
        <authorList>
            <person name="Gilroy R."/>
            <person name="Ravi A."/>
            <person name="Getino M."/>
            <person name="Pursley I."/>
            <person name="Horton D.L."/>
            <person name="Alikhan N.F."/>
            <person name="Baker D."/>
            <person name="Gharbi K."/>
            <person name="Hall N."/>
            <person name="Watson M."/>
            <person name="Adriaenssens E.M."/>
            <person name="Foster-Nyarko E."/>
            <person name="Jarju S."/>
            <person name="Secka A."/>
            <person name="Antonio M."/>
            <person name="Oren A."/>
            <person name="Chaudhuri R.R."/>
            <person name="La Ragione R."/>
            <person name="Hildebrand F."/>
            <person name="Pallen M.J."/>
        </authorList>
    </citation>
    <scope>NUCLEOTIDE SEQUENCE</scope>
    <source>
        <strain evidence="11">ChiBcec15-4380</strain>
    </source>
</reference>
<dbReference type="InterPro" id="IPR003661">
    <property type="entry name" value="HisK_dim/P_dom"/>
</dbReference>
<dbReference type="PRINTS" id="PR00344">
    <property type="entry name" value="BCTRLSENSOR"/>
</dbReference>
<evidence type="ECO:0000313" key="11">
    <source>
        <dbReference type="EMBL" id="HIR51431.1"/>
    </source>
</evidence>
<dbReference type="GO" id="GO:0000155">
    <property type="term" value="F:phosphorelay sensor kinase activity"/>
    <property type="evidence" value="ECO:0007669"/>
    <property type="project" value="InterPro"/>
</dbReference>
<dbReference type="FunFam" id="1.10.287.130:FF:000001">
    <property type="entry name" value="Two-component sensor histidine kinase"/>
    <property type="match status" value="1"/>
</dbReference>
<dbReference type="InterPro" id="IPR004358">
    <property type="entry name" value="Sig_transdc_His_kin-like_C"/>
</dbReference>
<dbReference type="SMART" id="SM00388">
    <property type="entry name" value="HisKA"/>
    <property type="match status" value="1"/>
</dbReference>
<dbReference type="Gene3D" id="3.30.565.10">
    <property type="entry name" value="Histidine kinase-like ATPase, C-terminal domain"/>
    <property type="match status" value="1"/>
</dbReference>
<dbReference type="GO" id="GO:0016020">
    <property type="term" value="C:membrane"/>
    <property type="evidence" value="ECO:0007669"/>
    <property type="project" value="UniProtKB-SubCell"/>
</dbReference>
<keyword evidence="5" id="KW-0808">Transferase</keyword>
<evidence type="ECO:0000313" key="12">
    <source>
        <dbReference type="Proteomes" id="UP000824239"/>
    </source>
</evidence>
<evidence type="ECO:0000256" key="8">
    <source>
        <dbReference type="ARBA" id="ARBA00023136"/>
    </source>
</evidence>
<feature type="transmembrane region" description="Helical" evidence="9">
    <location>
        <begin position="21"/>
        <end position="45"/>
    </location>
</feature>
<dbReference type="InterPro" id="IPR003594">
    <property type="entry name" value="HATPase_dom"/>
</dbReference>
<evidence type="ECO:0000259" key="10">
    <source>
        <dbReference type="PROSITE" id="PS50109"/>
    </source>
</evidence>
<dbReference type="InterPro" id="IPR036097">
    <property type="entry name" value="HisK_dim/P_sf"/>
</dbReference>
<proteinExistence type="predicted"/>
<gene>
    <name evidence="11" type="ORF">IAA53_09215</name>
</gene>
<dbReference type="AlphaFoldDB" id="A0A9D1DIU4"/>
<dbReference type="SUPFAM" id="SSF55874">
    <property type="entry name" value="ATPase domain of HSP90 chaperone/DNA topoisomerase II/histidine kinase"/>
    <property type="match status" value="1"/>
</dbReference>
<dbReference type="PANTHER" id="PTHR43711">
    <property type="entry name" value="TWO-COMPONENT HISTIDINE KINASE"/>
    <property type="match status" value="1"/>
</dbReference>
<evidence type="ECO:0000256" key="6">
    <source>
        <dbReference type="ARBA" id="ARBA00022777"/>
    </source>
</evidence>
<dbReference type="CDD" id="cd00075">
    <property type="entry name" value="HATPase"/>
    <property type="match status" value="1"/>
</dbReference>
<evidence type="ECO:0000256" key="4">
    <source>
        <dbReference type="ARBA" id="ARBA00022553"/>
    </source>
</evidence>
<dbReference type="InterPro" id="IPR005467">
    <property type="entry name" value="His_kinase_dom"/>
</dbReference>
<feature type="domain" description="Histidine kinase" evidence="10">
    <location>
        <begin position="204"/>
        <end position="420"/>
    </location>
</feature>
<evidence type="ECO:0000256" key="9">
    <source>
        <dbReference type="SAM" id="Phobius"/>
    </source>
</evidence>
<dbReference type="FunFam" id="3.30.565.10:FF:000006">
    <property type="entry name" value="Sensor histidine kinase WalK"/>
    <property type="match status" value="1"/>
</dbReference>
<keyword evidence="6 11" id="KW-0418">Kinase</keyword>
<keyword evidence="9" id="KW-0812">Transmembrane</keyword>
<dbReference type="Pfam" id="PF02518">
    <property type="entry name" value="HATPase_c"/>
    <property type="match status" value="1"/>
</dbReference>
<comment type="caution">
    <text evidence="11">The sequence shown here is derived from an EMBL/GenBank/DDBJ whole genome shotgun (WGS) entry which is preliminary data.</text>
</comment>
<dbReference type="Proteomes" id="UP000824239">
    <property type="component" value="Unassembled WGS sequence"/>
</dbReference>
<comment type="subcellular location">
    <subcellularLocation>
        <location evidence="2">Membrane</location>
    </subcellularLocation>
</comment>
<dbReference type="InterPro" id="IPR036890">
    <property type="entry name" value="HATPase_C_sf"/>
</dbReference>
<protein>
    <recommendedName>
        <fullName evidence="3">histidine kinase</fullName>
        <ecNumber evidence="3">2.7.13.3</ecNumber>
    </recommendedName>
</protein>
<keyword evidence="9" id="KW-1133">Transmembrane helix</keyword>
<evidence type="ECO:0000256" key="1">
    <source>
        <dbReference type="ARBA" id="ARBA00000085"/>
    </source>
</evidence>
<dbReference type="PANTHER" id="PTHR43711:SF28">
    <property type="entry name" value="SENSOR HISTIDINE KINASE YXDK"/>
    <property type="match status" value="1"/>
</dbReference>
<dbReference type="PROSITE" id="PS50109">
    <property type="entry name" value="HIS_KIN"/>
    <property type="match status" value="1"/>
</dbReference>
<dbReference type="EC" id="2.7.13.3" evidence="3"/>